<feature type="domain" description="HTH tetR-type" evidence="5">
    <location>
        <begin position="4"/>
        <end position="64"/>
    </location>
</feature>
<dbReference type="Gene3D" id="1.10.10.60">
    <property type="entry name" value="Homeodomain-like"/>
    <property type="match status" value="1"/>
</dbReference>
<accession>A0AAX3N3D8</accession>
<keyword evidence="1" id="KW-0805">Transcription regulation</keyword>
<organism evidence="6 8">
    <name type="scientific">Paenibacillus urinalis</name>
    <dbReference type="NCBI Taxonomy" id="521520"/>
    <lineage>
        <taxon>Bacteria</taxon>
        <taxon>Bacillati</taxon>
        <taxon>Bacillota</taxon>
        <taxon>Bacilli</taxon>
        <taxon>Bacillales</taxon>
        <taxon>Paenibacillaceae</taxon>
        <taxon>Paenibacillus</taxon>
    </lineage>
</organism>
<dbReference type="InterPro" id="IPR036271">
    <property type="entry name" value="Tet_transcr_reg_TetR-rel_C_sf"/>
</dbReference>
<dbReference type="SUPFAM" id="SSF46689">
    <property type="entry name" value="Homeodomain-like"/>
    <property type="match status" value="1"/>
</dbReference>
<evidence type="ECO:0000313" key="9">
    <source>
        <dbReference type="Proteomes" id="UP001221519"/>
    </source>
</evidence>
<dbReference type="Gene3D" id="1.10.357.10">
    <property type="entry name" value="Tetracycline Repressor, domain 2"/>
    <property type="match status" value="1"/>
</dbReference>
<dbReference type="PANTHER" id="PTHR47506">
    <property type="entry name" value="TRANSCRIPTIONAL REGULATORY PROTEIN"/>
    <property type="match status" value="1"/>
</dbReference>
<gene>
    <name evidence="6" type="ORF">PUW23_04495</name>
    <name evidence="7" type="ORF">PUW25_04120</name>
</gene>
<dbReference type="InterPro" id="IPR009057">
    <property type="entry name" value="Homeodomain-like_sf"/>
</dbReference>
<dbReference type="EMBL" id="CP118108">
    <property type="protein sequence ID" value="WDI03179.1"/>
    <property type="molecule type" value="Genomic_DNA"/>
</dbReference>
<reference evidence="6 9" key="1">
    <citation type="submission" date="2023-02" db="EMBL/GenBank/DDBJ databases">
        <title>Pathogen: clinical or host-associated sample.</title>
        <authorList>
            <person name="Hergert J."/>
            <person name="Casey R."/>
            <person name="Wagner J."/>
            <person name="Young E.L."/>
            <person name="Oakeson K.F."/>
        </authorList>
    </citation>
    <scope>NUCLEOTIDE SEQUENCE</scope>
    <source>
        <strain evidence="7 9">2022CK-00829</strain>
        <strain evidence="6">2022CK-00830</strain>
    </source>
</reference>
<evidence type="ECO:0000256" key="2">
    <source>
        <dbReference type="ARBA" id="ARBA00023125"/>
    </source>
</evidence>
<dbReference type="SUPFAM" id="SSF48498">
    <property type="entry name" value="Tetracyclin repressor-like, C-terminal domain"/>
    <property type="match status" value="1"/>
</dbReference>
<dbReference type="AlphaFoldDB" id="A0AAX3N3D8"/>
<evidence type="ECO:0000313" key="6">
    <source>
        <dbReference type="EMBL" id="WDH83509.1"/>
    </source>
</evidence>
<evidence type="ECO:0000313" key="8">
    <source>
        <dbReference type="Proteomes" id="UP001220962"/>
    </source>
</evidence>
<dbReference type="PANTHER" id="PTHR47506:SF1">
    <property type="entry name" value="HTH-TYPE TRANSCRIPTIONAL REGULATOR YJDC"/>
    <property type="match status" value="1"/>
</dbReference>
<proteinExistence type="predicted"/>
<evidence type="ECO:0000313" key="7">
    <source>
        <dbReference type="EMBL" id="WDI03179.1"/>
    </source>
</evidence>
<protein>
    <submittedName>
        <fullName evidence="6">TetR/AcrR family transcriptional regulator</fullName>
    </submittedName>
</protein>
<feature type="DNA-binding region" description="H-T-H motif" evidence="4">
    <location>
        <begin position="27"/>
        <end position="46"/>
    </location>
</feature>
<keyword evidence="3" id="KW-0804">Transcription</keyword>
<keyword evidence="2 4" id="KW-0238">DNA-binding</keyword>
<dbReference type="InterPro" id="IPR001647">
    <property type="entry name" value="HTH_TetR"/>
</dbReference>
<dbReference type="Pfam" id="PF00440">
    <property type="entry name" value="TetR_N"/>
    <property type="match status" value="1"/>
</dbReference>
<sequence>MTLLTTRNKLRDTAIRLFGEKGYDGTALSEIAKAVGVKTPAIYAFYANKEDLFITAFKEAMQAYNQFIQELHTSKVRADAKTTLRNVLARQYEFYVESTETNLFVIRTLLFPPLFLKQEVEEAFADSDQLLAQVLESIMVQGMEENLIPDQKIQPLVDAFLTLMDGLAMQYFYYGSKEVFERKLEHAFDVFWRSAEYVTTT</sequence>
<evidence type="ECO:0000256" key="1">
    <source>
        <dbReference type="ARBA" id="ARBA00023015"/>
    </source>
</evidence>
<dbReference type="Proteomes" id="UP001221519">
    <property type="component" value="Chromosome"/>
</dbReference>
<name>A0AAX3N3D8_9BACL</name>
<dbReference type="PRINTS" id="PR00455">
    <property type="entry name" value="HTHTETR"/>
</dbReference>
<dbReference type="Proteomes" id="UP001220962">
    <property type="component" value="Chromosome"/>
</dbReference>
<dbReference type="EMBL" id="CP118101">
    <property type="protein sequence ID" value="WDH83509.1"/>
    <property type="molecule type" value="Genomic_DNA"/>
</dbReference>
<evidence type="ECO:0000256" key="4">
    <source>
        <dbReference type="PROSITE-ProRule" id="PRU00335"/>
    </source>
</evidence>
<dbReference type="GO" id="GO:0003677">
    <property type="term" value="F:DNA binding"/>
    <property type="evidence" value="ECO:0007669"/>
    <property type="project" value="UniProtKB-UniRule"/>
</dbReference>
<dbReference type="PROSITE" id="PS50977">
    <property type="entry name" value="HTH_TETR_2"/>
    <property type="match status" value="1"/>
</dbReference>
<evidence type="ECO:0000256" key="3">
    <source>
        <dbReference type="ARBA" id="ARBA00023163"/>
    </source>
</evidence>
<keyword evidence="9" id="KW-1185">Reference proteome</keyword>
<evidence type="ECO:0000259" key="5">
    <source>
        <dbReference type="PROSITE" id="PS50977"/>
    </source>
</evidence>